<proteinExistence type="predicted"/>
<evidence type="ECO:0000313" key="3">
    <source>
        <dbReference type="Proteomes" id="UP000288805"/>
    </source>
</evidence>
<reference evidence="2 3" key="1">
    <citation type="journal article" date="2018" name="PLoS Genet.">
        <title>Population sequencing reveals clonal diversity and ancestral inbreeding in the grapevine cultivar Chardonnay.</title>
        <authorList>
            <person name="Roach M.J."/>
            <person name="Johnson D.L."/>
            <person name="Bohlmann J."/>
            <person name="van Vuuren H.J."/>
            <person name="Jones S.J."/>
            <person name="Pretorius I.S."/>
            <person name="Schmidt S.A."/>
            <person name="Borneman A.R."/>
        </authorList>
    </citation>
    <scope>NUCLEOTIDE SEQUENCE [LARGE SCALE GENOMIC DNA]</scope>
    <source>
        <strain evidence="3">cv. Chardonnay</strain>
        <tissue evidence="2">Leaf</tissue>
    </source>
</reference>
<protein>
    <recommendedName>
        <fullName evidence="4">DUF4283 domain-containing protein</fullName>
    </recommendedName>
</protein>
<comment type="caution">
    <text evidence="2">The sequence shown here is derived from an EMBL/GenBank/DDBJ whole genome shotgun (WGS) entry which is preliminary data.</text>
</comment>
<keyword evidence="1" id="KW-0472">Membrane</keyword>
<name>A0A438GYK4_VITVI</name>
<sequence>METCCRDEVLARWHKSWEEGGWKFKLEQRIVPSSEVEGVVSPLEVKNLPKEGTIVGSFVEVVKKDQWVLPDFSWLRNFVTSLRSLKGRMKISGFRGALLLFDFEDCSEAERVLVRGQEGTVVGVYCCGRGHCALVSSTQALWSGGKGGCGGWFMCQRRVGKERQPAHLTSGVVLQTFGRDPQIGEDAAVSWPKAAEEGEDQERSEWSIAGEGRVCLVGPDVAGAFKEEANRFPSSPSLGLLDSRIRLLQVLLHDGRVLEIQEVILRTLRVRSWQLGMRSRDPLRPWSMLTSWRERILLAFPTNLYILATLWGCLLWDSRKRLAPSKEFGAKKRAWG</sequence>
<gene>
    <name evidence="2" type="ORF">CK203_050151</name>
</gene>
<dbReference type="EMBL" id="QGNW01000315">
    <property type="protein sequence ID" value="RVW77263.1"/>
    <property type="molecule type" value="Genomic_DNA"/>
</dbReference>
<keyword evidence="1" id="KW-1133">Transmembrane helix</keyword>
<dbReference type="Proteomes" id="UP000288805">
    <property type="component" value="Unassembled WGS sequence"/>
</dbReference>
<keyword evidence="1" id="KW-0812">Transmembrane</keyword>
<feature type="transmembrane region" description="Helical" evidence="1">
    <location>
        <begin position="296"/>
        <end position="316"/>
    </location>
</feature>
<accession>A0A438GYK4</accession>
<dbReference type="AlphaFoldDB" id="A0A438GYK4"/>
<organism evidence="2 3">
    <name type="scientific">Vitis vinifera</name>
    <name type="common">Grape</name>
    <dbReference type="NCBI Taxonomy" id="29760"/>
    <lineage>
        <taxon>Eukaryota</taxon>
        <taxon>Viridiplantae</taxon>
        <taxon>Streptophyta</taxon>
        <taxon>Embryophyta</taxon>
        <taxon>Tracheophyta</taxon>
        <taxon>Spermatophyta</taxon>
        <taxon>Magnoliopsida</taxon>
        <taxon>eudicotyledons</taxon>
        <taxon>Gunneridae</taxon>
        <taxon>Pentapetalae</taxon>
        <taxon>rosids</taxon>
        <taxon>Vitales</taxon>
        <taxon>Vitaceae</taxon>
        <taxon>Viteae</taxon>
        <taxon>Vitis</taxon>
    </lineage>
</organism>
<evidence type="ECO:0000313" key="2">
    <source>
        <dbReference type="EMBL" id="RVW77263.1"/>
    </source>
</evidence>
<evidence type="ECO:0008006" key="4">
    <source>
        <dbReference type="Google" id="ProtNLM"/>
    </source>
</evidence>
<evidence type="ECO:0000256" key="1">
    <source>
        <dbReference type="SAM" id="Phobius"/>
    </source>
</evidence>